<reference evidence="2" key="1">
    <citation type="journal article" date="2023" name="G3 (Bethesda)">
        <title>Genome assembly and association tests identify interacting loci associated with vigor, precocity, and sex in interspecific pistachio rootstocks.</title>
        <authorList>
            <person name="Palmer W."/>
            <person name="Jacygrad E."/>
            <person name="Sagayaradj S."/>
            <person name="Cavanaugh K."/>
            <person name="Han R."/>
            <person name="Bertier L."/>
            <person name="Beede B."/>
            <person name="Kafkas S."/>
            <person name="Golino D."/>
            <person name="Preece J."/>
            <person name="Michelmore R."/>
        </authorList>
    </citation>
    <scope>NUCLEOTIDE SEQUENCE [LARGE SCALE GENOMIC DNA]</scope>
</reference>
<evidence type="ECO:0000313" key="1">
    <source>
        <dbReference type="EMBL" id="KAJ0094489.1"/>
    </source>
</evidence>
<evidence type="ECO:0000313" key="2">
    <source>
        <dbReference type="Proteomes" id="UP001164250"/>
    </source>
</evidence>
<keyword evidence="2" id="KW-1185">Reference proteome</keyword>
<protein>
    <submittedName>
        <fullName evidence="1">Uncharacterized protein</fullName>
    </submittedName>
</protein>
<dbReference type="EMBL" id="CM047902">
    <property type="protein sequence ID" value="KAJ0094489.1"/>
    <property type="molecule type" value="Genomic_DNA"/>
</dbReference>
<organism evidence="1 2">
    <name type="scientific">Pistacia atlantica</name>
    <dbReference type="NCBI Taxonomy" id="434234"/>
    <lineage>
        <taxon>Eukaryota</taxon>
        <taxon>Viridiplantae</taxon>
        <taxon>Streptophyta</taxon>
        <taxon>Embryophyta</taxon>
        <taxon>Tracheophyta</taxon>
        <taxon>Spermatophyta</taxon>
        <taxon>Magnoliopsida</taxon>
        <taxon>eudicotyledons</taxon>
        <taxon>Gunneridae</taxon>
        <taxon>Pentapetalae</taxon>
        <taxon>rosids</taxon>
        <taxon>malvids</taxon>
        <taxon>Sapindales</taxon>
        <taxon>Anacardiaceae</taxon>
        <taxon>Pistacia</taxon>
    </lineage>
</organism>
<gene>
    <name evidence="1" type="ORF">Patl1_15269</name>
</gene>
<accession>A0ACC1B6G8</accession>
<proteinExistence type="predicted"/>
<name>A0ACC1B6G8_9ROSI</name>
<dbReference type="Proteomes" id="UP001164250">
    <property type="component" value="Chromosome 6"/>
</dbReference>
<sequence length="73" mass="8580">MVRDSEGGIKFLKPNSRVRAIERKPELESISTALETESLERQEEKERREKRMREMKSLGAIDDNSRCFFAEFS</sequence>
<comment type="caution">
    <text evidence="1">The sequence shown here is derived from an EMBL/GenBank/DDBJ whole genome shotgun (WGS) entry which is preliminary data.</text>
</comment>